<keyword evidence="5 7" id="KW-1133">Transmembrane helix</keyword>
<dbReference type="Gene3D" id="6.10.340.10">
    <property type="match status" value="1"/>
</dbReference>
<dbReference type="OrthoDB" id="9763484at2"/>
<feature type="domain" description="HAMP" evidence="8">
    <location>
        <begin position="338"/>
        <end position="391"/>
    </location>
</feature>
<dbReference type="PROSITE" id="PS50885">
    <property type="entry name" value="HAMP"/>
    <property type="match status" value="1"/>
</dbReference>
<dbReference type="EMBL" id="FRBD01000010">
    <property type="protein sequence ID" value="SHK72422.1"/>
    <property type="molecule type" value="Genomic_DNA"/>
</dbReference>
<feature type="transmembrane region" description="Helical" evidence="7">
    <location>
        <begin position="16"/>
        <end position="37"/>
    </location>
</feature>
<dbReference type="Gene3D" id="3.30.450.20">
    <property type="entry name" value="PAS domain"/>
    <property type="match status" value="2"/>
</dbReference>
<organism evidence="9 10">
    <name type="scientific">Xylanibacter ruminicola</name>
    <name type="common">Prevotella ruminicola</name>
    <dbReference type="NCBI Taxonomy" id="839"/>
    <lineage>
        <taxon>Bacteria</taxon>
        <taxon>Pseudomonadati</taxon>
        <taxon>Bacteroidota</taxon>
        <taxon>Bacteroidia</taxon>
        <taxon>Bacteroidales</taxon>
        <taxon>Prevotellaceae</taxon>
        <taxon>Xylanibacter</taxon>
    </lineage>
</organism>
<evidence type="ECO:0000313" key="9">
    <source>
        <dbReference type="EMBL" id="SHK72422.1"/>
    </source>
</evidence>
<evidence type="ECO:0000256" key="3">
    <source>
        <dbReference type="ARBA" id="ARBA00022692"/>
    </source>
</evidence>
<dbReference type="InterPro" id="IPR001932">
    <property type="entry name" value="PPM-type_phosphatase-like_dom"/>
</dbReference>
<dbReference type="AlphaFoldDB" id="A0A1M6UT93"/>
<dbReference type="SUPFAM" id="SSF158472">
    <property type="entry name" value="HAMP domain-like"/>
    <property type="match status" value="1"/>
</dbReference>
<dbReference type="InterPro" id="IPR052016">
    <property type="entry name" value="Bact_Sigma-Reg"/>
</dbReference>
<evidence type="ECO:0000256" key="5">
    <source>
        <dbReference type="ARBA" id="ARBA00022989"/>
    </source>
</evidence>
<dbReference type="Gene3D" id="3.60.40.10">
    <property type="entry name" value="PPM-type phosphatase domain"/>
    <property type="match status" value="1"/>
</dbReference>
<evidence type="ECO:0000256" key="1">
    <source>
        <dbReference type="ARBA" id="ARBA00004651"/>
    </source>
</evidence>
<dbReference type="CDD" id="cd12912">
    <property type="entry name" value="PDC2_MCP_like"/>
    <property type="match status" value="1"/>
</dbReference>
<evidence type="ECO:0000259" key="8">
    <source>
        <dbReference type="PROSITE" id="PS50885"/>
    </source>
</evidence>
<dbReference type="CDD" id="cd06225">
    <property type="entry name" value="HAMP"/>
    <property type="match status" value="1"/>
</dbReference>
<dbReference type="Pfam" id="PF00672">
    <property type="entry name" value="HAMP"/>
    <property type="match status" value="1"/>
</dbReference>
<feature type="transmembrane region" description="Helical" evidence="7">
    <location>
        <begin position="314"/>
        <end position="333"/>
    </location>
</feature>
<keyword evidence="2" id="KW-1003">Cell membrane</keyword>
<evidence type="ECO:0000256" key="7">
    <source>
        <dbReference type="SAM" id="Phobius"/>
    </source>
</evidence>
<dbReference type="PANTHER" id="PTHR43156">
    <property type="entry name" value="STAGE II SPORULATION PROTEIN E-RELATED"/>
    <property type="match status" value="1"/>
</dbReference>
<gene>
    <name evidence="9" type="ORF">SAMN05216463_110114</name>
</gene>
<sequence>MKNPITYIRQSLSRRLSLMVVLIATIIFVAALGFLFIESRKAVRQEAMDRASEVLDNTVLRVNSLLDRVVIATDNFEWLPVRHLETPDSLLTYTRRIIECNPDLNGCSISFEPNFFKDKGRYFSAYSYNNLEKGIIETEQEGNEQYEYFYMDWYQLAKLLDYPVWTEPFADYNPEAVYTQEIIASYCKPLKDREGKYMGTISSDISLEWLSKMVSSVKPYPNSYSIMIGQSGTFFVHPDSTKLLNETIFTPTLEHPDTALTALGHAMQRGETGMRQLKFEGHDSYVFYKPLGSTGWSVAIVCPESDIFGGYNRLYNIVIGIVVVGLIVMLFVFGRIIHRELLPLHTLAQQAETIASGEFNQTLHVDKRIDEIGKLNQSFSNMQHSLVNYIEELKHTTAMKASIESELKVASDIQMGMIPRVFPPFPDRQDIDLYASMTPAKEVGGDLYDYFVQDERLYFCVGDVSGKGIPASMFMAITCNLFRMIAQQNRAPWEIATQMNTFLTRDNEQSMFVTMFIGLIDLRKGILEFCNCGHNAPILDGKFLETKDTNQPLGLWECKAFKGEVIEDIRDKQLLIYTDGLNEAENMQQERLGDERLLELMADTAHLNSEQIINKLKDAVSRHRAGAEPNDDLTLLCLSLKTL</sequence>
<dbReference type="SMART" id="SM00331">
    <property type="entry name" value="PP2C_SIG"/>
    <property type="match status" value="1"/>
</dbReference>
<evidence type="ECO:0000256" key="6">
    <source>
        <dbReference type="ARBA" id="ARBA00023136"/>
    </source>
</evidence>
<dbReference type="InterPro" id="IPR003660">
    <property type="entry name" value="HAMP_dom"/>
</dbReference>
<dbReference type="InterPro" id="IPR033479">
    <property type="entry name" value="dCache_1"/>
</dbReference>
<dbReference type="InterPro" id="IPR036457">
    <property type="entry name" value="PPM-type-like_dom_sf"/>
</dbReference>
<protein>
    <submittedName>
        <fullName evidence="9">Sigma-B regulation protein RsbU (Phosphoserine phosphatase)</fullName>
    </submittedName>
</protein>
<dbReference type="CDD" id="cd12913">
    <property type="entry name" value="PDC1_MCP_like"/>
    <property type="match status" value="1"/>
</dbReference>
<dbReference type="GO" id="GO:0016020">
    <property type="term" value="C:membrane"/>
    <property type="evidence" value="ECO:0007669"/>
    <property type="project" value="InterPro"/>
</dbReference>
<dbReference type="PANTHER" id="PTHR43156:SF2">
    <property type="entry name" value="STAGE II SPORULATION PROTEIN E"/>
    <property type="match status" value="1"/>
</dbReference>
<reference evidence="9 10" key="1">
    <citation type="submission" date="2016-11" db="EMBL/GenBank/DDBJ databases">
        <authorList>
            <person name="Jaros S."/>
            <person name="Januszkiewicz K."/>
            <person name="Wedrychowicz H."/>
        </authorList>
    </citation>
    <scope>NUCLEOTIDE SEQUENCE [LARGE SCALE GENOMIC DNA]</scope>
    <source>
        <strain evidence="9 10">KHT3</strain>
    </source>
</reference>
<comment type="subcellular location">
    <subcellularLocation>
        <location evidence="1">Cell membrane</location>
        <topology evidence="1">Multi-pass membrane protein</topology>
    </subcellularLocation>
</comment>
<dbReference type="SMART" id="SM00304">
    <property type="entry name" value="HAMP"/>
    <property type="match status" value="1"/>
</dbReference>
<name>A0A1M6UT93_XYLRU</name>
<dbReference type="Pfam" id="PF02743">
    <property type="entry name" value="dCache_1"/>
    <property type="match status" value="1"/>
</dbReference>
<proteinExistence type="predicted"/>
<evidence type="ECO:0000256" key="4">
    <source>
        <dbReference type="ARBA" id="ARBA00022801"/>
    </source>
</evidence>
<keyword evidence="6 7" id="KW-0472">Membrane</keyword>
<keyword evidence="3 7" id="KW-0812">Transmembrane</keyword>
<accession>A0A1M6UT93</accession>
<dbReference type="RefSeq" id="WP_073208038.1">
    <property type="nucleotide sequence ID" value="NZ_FRBD01000010.1"/>
</dbReference>
<evidence type="ECO:0000256" key="2">
    <source>
        <dbReference type="ARBA" id="ARBA00022475"/>
    </source>
</evidence>
<dbReference type="Proteomes" id="UP000184130">
    <property type="component" value="Unassembled WGS sequence"/>
</dbReference>
<dbReference type="GO" id="GO:0007165">
    <property type="term" value="P:signal transduction"/>
    <property type="evidence" value="ECO:0007669"/>
    <property type="project" value="InterPro"/>
</dbReference>
<keyword evidence="4" id="KW-0378">Hydrolase</keyword>
<evidence type="ECO:0000313" key="10">
    <source>
        <dbReference type="Proteomes" id="UP000184130"/>
    </source>
</evidence>
<dbReference type="Pfam" id="PF07228">
    <property type="entry name" value="SpoIIE"/>
    <property type="match status" value="1"/>
</dbReference>
<dbReference type="GO" id="GO:0016791">
    <property type="term" value="F:phosphatase activity"/>
    <property type="evidence" value="ECO:0007669"/>
    <property type="project" value="TreeGrafter"/>
</dbReference>